<dbReference type="Pfam" id="PF00868">
    <property type="entry name" value="Transglut_N"/>
    <property type="match status" value="1"/>
</dbReference>
<protein>
    <recommendedName>
        <fullName evidence="6">protein-glutamine gamma-glutamyltransferase</fullName>
        <ecNumber evidence="6">2.3.2.13</ecNumber>
    </recommendedName>
</protein>
<sequence length="727" mass="82105">MAAQTKPSFFKEVDLKCRDNNFAHHTNEITEEKLIVRRGQPFLITVRLTQAFNPDVEPLTFSAQTGTDPQQELGTLSLFGIPENVKRSMSAKAVWEAKLLMNSSLLKGALTLNITPPADCPIGKYNLTITYKEEEFKVVVVVLFNPWCTDDSVYLISELKKLEYVLSEQGVIYKGTTDYILSEDWDFGQFEENMVDICFLLLDKSLSFQKDPSADAAARCDPVHVSRVISSMINSEDVQGVLKGRWDGDYRDGIFPSHWTGSYVILNRWFQSGGQEVKYGQCWVFACVMCSVMRLLGIPCRAVTNYNSAHDVDRNLVIDTFHSVHGVESRPSPDSIWNFHIWVECWFKRPDLAEHGNYDGWQVLDPTPQETSGGVFRCGPAPVKAIRKGKTHLQYDTPFVFAEVNADCIDWLILSDGDVDKWRLFSDTKKIGQNISTNYAGVKYRKDITENYKPQEGTPEERMVFMHAITRDYSRGDGPEPNYDDETESETEEEEVEQPLTILTTADVAPAVPDVTGGFQEVNQPINGSDVYLKLQLRTRSLKAEVVVIDISVQAMRHNGSPAALIQEEEVTKTLPPGEEFFMDVVIPYMVYHEHMVDNNVMRIQAVVSEKETPDQPFLTQFDVVLLDPPMSIAVPSLAKINERVMAEVSFENPVDETLTDCSLTVSGSGLLKEEFVVKLPDLKPDNKVRIKVFFYPYKKGNRLLMADLDCSGFRDIKASRPITVTP</sequence>
<dbReference type="CTD" id="559691"/>
<keyword evidence="12" id="KW-1185">Reference proteome</keyword>
<dbReference type="InterPro" id="IPR036985">
    <property type="entry name" value="Transglutaminase-like_sf"/>
</dbReference>
<dbReference type="FunFam" id="3.90.260.10:FF:000001">
    <property type="entry name" value="Protein-glutamine gamma-glutamyltransferase 2"/>
    <property type="match status" value="1"/>
</dbReference>
<feature type="region of interest" description="Disordered" evidence="9">
    <location>
        <begin position="471"/>
        <end position="494"/>
    </location>
</feature>
<evidence type="ECO:0000259" key="10">
    <source>
        <dbReference type="SMART" id="SM00460"/>
    </source>
</evidence>
<gene>
    <name evidence="11" type="primary">tgm8</name>
</gene>
<keyword evidence="2" id="KW-0808">Transferase</keyword>
<dbReference type="GO" id="GO:0007399">
    <property type="term" value="P:nervous system development"/>
    <property type="evidence" value="ECO:0007669"/>
    <property type="project" value="UniProtKB-ARBA"/>
</dbReference>
<dbReference type="EC" id="2.3.2.13" evidence="6"/>
<dbReference type="InterPro" id="IPR036238">
    <property type="entry name" value="Transglutaminase_C_sf"/>
</dbReference>
<feature type="active site" evidence="7">
    <location>
        <position position="282"/>
    </location>
</feature>
<dbReference type="InterPro" id="IPR038765">
    <property type="entry name" value="Papain-like_cys_pep_sf"/>
</dbReference>
<dbReference type="InterPro" id="IPR014756">
    <property type="entry name" value="Ig_E-set"/>
</dbReference>
<dbReference type="Gene3D" id="2.60.40.10">
    <property type="entry name" value="Immunoglobulins"/>
    <property type="match status" value="3"/>
</dbReference>
<keyword evidence="3 8" id="KW-0479">Metal-binding</keyword>
<comment type="cofactor">
    <cofactor evidence="8">
        <name>Ca(2+)</name>
        <dbReference type="ChEBI" id="CHEBI:29108"/>
    </cofactor>
    <text evidence="8">Binds 1 Ca(2+) ion per subunit.</text>
</comment>
<dbReference type="InterPro" id="IPR050779">
    <property type="entry name" value="Transglutaminase"/>
</dbReference>
<evidence type="ECO:0000256" key="2">
    <source>
        <dbReference type="ARBA" id="ARBA00022679"/>
    </source>
</evidence>
<organism evidence="11 12">
    <name type="scientific">Gouania willdenowi</name>
    <name type="common">Blunt-snouted clingfish</name>
    <name type="synonym">Lepadogaster willdenowi</name>
    <dbReference type="NCBI Taxonomy" id="441366"/>
    <lineage>
        <taxon>Eukaryota</taxon>
        <taxon>Metazoa</taxon>
        <taxon>Chordata</taxon>
        <taxon>Craniata</taxon>
        <taxon>Vertebrata</taxon>
        <taxon>Euteleostomi</taxon>
        <taxon>Actinopterygii</taxon>
        <taxon>Neopterygii</taxon>
        <taxon>Teleostei</taxon>
        <taxon>Neoteleostei</taxon>
        <taxon>Acanthomorphata</taxon>
        <taxon>Ovalentaria</taxon>
        <taxon>Blenniimorphae</taxon>
        <taxon>Blenniiformes</taxon>
        <taxon>Gobiesocoidei</taxon>
        <taxon>Gobiesocidae</taxon>
        <taxon>Gobiesocinae</taxon>
        <taxon>Gouania</taxon>
    </lineage>
</organism>
<evidence type="ECO:0000313" key="12">
    <source>
        <dbReference type="Proteomes" id="UP000694680"/>
    </source>
</evidence>
<dbReference type="InterPro" id="IPR013783">
    <property type="entry name" value="Ig-like_fold"/>
</dbReference>
<evidence type="ECO:0000256" key="8">
    <source>
        <dbReference type="PIRSR" id="PIRSR000459-2"/>
    </source>
</evidence>
<dbReference type="InterPro" id="IPR008958">
    <property type="entry name" value="Transglutaminase_C"/>
</dbReference>
<dbReference type="Pfam" id="PF01841">
    <property type="entry name" value="Transglut_core"/>
    <property type="match status" value="1"/>
</dbReference>
<dbReference type="RefSeq" id="XP_028303340.1">
    <property type="nucleotide sequence ID" value="XM_028447539.1"/>
</dbReference>
<evidence type="ECO:0000313" key="11">
    <source>
        <dbReference type="Ensembl" id="ENSGWIP00000014977.1"/>
    </source>
</evidence>
<evidence type="ECO:0000256" key="3">
    <source>
        <dbReference type="ARBA" id="ARBA00022723"/>
    </source>
</evidence>
<dbReference type="OrthoDB" id="437511at2759"/>
<comment type="similarity">
    <text evidence="1">Belongs to the transglutaminase superfamily. Transglutaminase family.</text>
</comment>
<feature type="binding site" evidence="8">
    <location>
        <position position="461"/>
    </location>
    <ligand>
        <name>Ca(2+)</name>
        <dbReference type="ChEBI" id="CHEBI:29108"/>
    </ligand>
</feature>
<dbReference type="SUPFAM" id="SSF81296">
    <property type="entry name" value="E set domains"/>
    <property type="match status" value="1"/>
</dbReference>
<reference evidence="11" key="3">
    <citation type="submission" date="2025-09" db="UniProtKB">
        <authorList>
            <consortium name="Ensembl"/>
        </authorList>
    </citation>
    <scope>IDENTIFICATION</scope>
</reference>
<feature type="binding site" evidence="8">
    <location>
        <position position="405"/>
    </location>
    <ligand>
        <name>Ca(2+)</name>
        <dbReference type="ChEBI" id="CHEBI:29108"/>
    </ligand>
</feature>
<dbReference type="Pfam" id="PF00927">
    <property type="entry name" value="Transglut_C"/>
    <property type="match status" value="1"/>
</dbReference>
<dbReference type="Proteomes" id="UP000694680">
    <property type="component" value="Chromosome 5"/>
</dbReference>
<feature type="active site" evidence="7">
    <location>
        <position position="365"/>
    </location>
</feature>
<keyword evidence="4 8" id="KW-0106">Calcium</keyword>
<dbReference type="InterPro" id="IPR001102">
    <property type="entry name" value="Transglutaminase_N"/>
</dbReference>
<evidence type="ECO:0000256" key="6">
    <source>
        <dbReference type="ARBA" id="ARBA00024222"/>
    </source>
</evidence>
<dbReference type="InterPro" id="IPR023608">
    <property type="entry name" value="Transglutaminase_animal"/>
</dbReference>
<dbReference type="InterPro" id="IPR002931">
    <property type="entry name" value="Transglutaminase-like"/>
</dbReference>
<reference evidence="11" key="1">
    <citation type="submission" date="2020-06" db="EMBL/GenBank/DDBJ databases">
        <authorList>
            <consortium name="Wellcome Sanger Institute Data Sharing"/>
        </authorList>
    </citation>
    <scope>NUCLEOTIDE SEQUENCE [LARGE SCALE GENOMIC DNA]</scope>
</reference>
<dbReference type="GO" id="GO:0003810">
    <property type="term" value="F:protein-glutamine gamma-glutamyltransferase activity"/>
    <property type="evidence" value="ECO:0007669"/>
    <property type="project" value="UniProtKB-EC"/>
</dbReference>
<feature type="compositionally biased region" description="Acidic residues" evidence="9">
    <location>
        <begin position="482"/>
        <end position="494"/>
    </location>
</feature>
<feature type="binding site" evidence="8">
    <location>
        <position position="456"/>
    </location>
    <ligand>
        <name>Ca(2+)</name>
        <dbReference type="ChEBI" id="CHEBI:29108"/>
    </ligand>
</feature>
<evidence type="ECO:0000256" key="5">
    <source>
        <dbReference type="ARBA" id="ARBA00023315"/>
    </source>
</evidence>
<reference evidence="11" key="2">
    <citation type="submission" date="2025-08" db="UniProtKB">
        <authorList>
            <consortium name="Ensembl"/>
        </authorList>
    </citation>
    <scope>IDENTIFICATION</scope>
</reference>
<evidence type="ECO:0000256" key="9">
    <source>
        <dbReference type="SAM" id="MobiDB-lite"/>
    </source>
</evidence>
<dbReference type="GO" id="GO:0046872">
    <property type="term" value="F:metal ion binding"/>
    <property type="evidence" value="ECO:0007669"/>
    <property type="project" value="UniProtKB-KW"/>
</dbReference>
<dbReference type="PANTHER" id="PTHR11590">
    <property type="entry name" value="PROTEIN-GLUTAMINE GAMMA-GLUTAMYLTRANSFERASE"/>
    <property type="match status" value="1"/>
</dbReference>
<keyword evidence="5" id="KW-0012">Acyltransferase</keyword>
<dbReference type="PIRSF" id="PIRSF000459">
    <property type="entry name" value="TGM_EBP42"/>
    <property type="match status" value="1"/>
</dbReference>
<dbReference type="SMART" id="SM00460">
    <property type="entry name" value="TGc"/>
    <property type="match status" value="1"/>
</dbReference>
<dbReference type="Ensembl" id="ENSGWIT00000016532.1">
    <property type="protein sequence ID" value="ENSGWIP00000014977.1"/>
    <property type="gene ID" value="ENSGWIG00000008400.1"/>
</dbReference>
<name>A0A8C5E1B4_GOUWI</name>
<evidence type="ECO:0000256" key="4">
    <source>
        <dbReference type="ARBA" id="ARBA00022837"/>
    </source>
</evidence>
<proteinExistence type="inferred from homology"/>
<dbReference type="AlphaFoldDB" id="A0A8C5E1B4"/>
<accession>A0A8C5E1B4</accession>
<dbReference type="SUPFAM" id="SSF54001">
    <property type="entry name" value="Cysteine proteinases"/>
    <property type="match status" value="1"/>
</dbReference>
<dbReference type="SUPFAM" id="SSF49309">
    <property type="entry name" value="Transglutaminase, two C-terminal domains"/>
    <property type="match status" value="2"/>
</dbReference>
<feature type="domain" description="Transglutaminase-like" evidence="10">
    <location>
        <begin position="274"/>
        <end position="368"/>
    </location>
</feature>
<feature type="active site" evidence="7">
    <location>
        <position position="340"/>
    </location>
</feature>
<dbReference type="GeneID" id="114463761"/>
<evidence type="ECO:0000256" key="7">
    <source>
        <dbReference type="PIRSR" id="PIRSR000459-1"/>
    </source>
</evidence>
<dbReference type="Gene3D" id="3.90.260.10">
    <property type="entry name" value="Transglutaminase-like"/>
    <property type="match status" value="1"/>
</dbReference>
<feature type="binding site" evidence="8">
    <location>
        <position position="407"/>
    </location>
    <ligand>
        <name>Ca(2+)</name>
        <dbReference type="ChEBI" id="CHEBI:29108"/>
    </ligand>
</feature>
<dbReference type="PANTHER" id="PTHR11590:SF81">
    <property type="entry name" value="PROTEIN-GLUTAMINE GAMMA-GLUTAMYLTRANSFERASE K-LIKE ISOFORM X4"/>
    <property type="match status" value="1"/>
</dbReference>
<dbReference type="FunFam" id="2.60.40.10:FF:000090">
    <property type="entry name" value="Protein-glutamine gamma-glutamyltransferase 2"/>
    <property type="match status" value="1"/>
</dbReference>
<evidence type="ECO:0000256" key="1">
    <source>
        <dbReference type="ARBA" id="ARBA00005968"/>
    </source>
</evidence>